<dbReference type="GO" id="GO:1903457">
    <property type="term" value="P:lactate catabolic process"/>
    <property type="evidence" value="ECO:0007669"/>
    <property type="project" value="TreeGrafter"/>
</dbReference>
<comment type="caution">
    <text evidence="9">The sequence shown here is derived from an EMBL/GenBank/DDBJ whole genome shotgun (WGS) entry which is preliminary data.</text>
</comment>
<dbReference type="GO" id="GO:0008720">
    <property type="term" value="F:D-lactate dehydrogenase (NAD+) activity"/>
    <property type="evidence" value="ECO:0007669"/>
    <property type="project" value="TreeGrafter"/>
</dbReference>
<evidence type="ECO:0000256" key="7">
    <source>
        <dbReference type="ARBA" id="ARBA00038897"/>
    </source>
</evidence>
<dbReference type="FunFam" id="3.30.70.2740:FF:000001">
    <property type="entry name" value="D-lactate dehydrogenase mitochondrial"/>
    <property type="match status" value="1"/>
</dbReference>
<evidence type="ECO:0000256" key="1">
    <source>
        <dbReference type="ARBA" id="ARBA00001974"/>
    </source>
</evidence>
<dbReference type="PROSITE" id="PS51387">
    <property type="entry name" value="FAD_PCMH"/>
    <property type="match status" value="1"/>
</dbReference>
<dbReference type="InterPro" id="IPR016171">
    <property type="entry name" value="Vanillyl_alc_oxidase_C-sub2"/>
</dbReference>
<keyword evidence="3" id="KW-0285">Flavoprotein</keyword>
<dbReference type="EMBL" id="JAAKZG010000004">
    <property type="protein sequence ID" value="NGN41529.1"/>
    <property type="molecule type" value="Genomic_DNA"/>
</dbReference>
<dbReference type="GO" id="GO:0004458">
    <property type="term" value="F:D-lactate dehydrogenase (cytochrome) activity"/>
    <property type="evidence" value="ECO:0007669"/>
    <property type="project" value="UniProtKB-EC"/>
</dbReference>
<dbReference type="InterPro" id="IPR016166">
    <property type="entry name" value="FAD-bd_PCMH"/>
</dbReference>
<evidence type="ECO:0000256" key="3">
    <source>
        <dbReference type="ARBA" id="ARBA00022630"/>
    </source>
</evidence>
<dbReference type="FunFam" id="1.10.45.10:FF:000001">
    <property type="entry name" value="D-lactate dehydrogenase mitochondrial"/>
    <property type="match status" value="1"/>
</dbReference>
<dbReference type="Pfam" id="PF02913">
    <property type="entry name" value="FAD-oxidase_C"/>
    <property type="match status" value="1"/>
</dbReference>
<dbReference type="Proteomes" id="UP000481252">
    <property type="component" value="Unassembled WGS sequence"/>
</dbReference>
<evidence type="ECO:0000256" key="5">
    <source>
        <dbReference type="ARBA" id="ARBA00022946"/>
    </source>
</evidence>
<keyword evidence="4" id="KW-0274">FAD</keyword>
<organism evidence="9 10">
    <name type="scientific">Mesorhizobium zhangyense</name>
    <dbReference type="NCBI Taxonomy" id="1776730"/>
    <lineage>
        <taxon>Bacteria</taxon>
        <taxon>Pseudomonadati</taxon>
        <taxon>Pseudomonadota</taxon>
        <taxon>Alphaproteobacteria</taxon>
        <taxon>Hyphomicrobiales</taxon>
        <taxon>Phyllobacteriaceae</taxon>
        <taxon>Mesorhizobium</taxon>
    </lineage>
</organism>
<proteinExistence type="inferred from homology"/>
<name>A0A7C9VBS6_9HYPH</name>
<dbReference type="InterPro" id="IPR016164">
    <property type="entry name" value="FAD-linked_Oxase-like_C"/>
</dbReference>
<evidence type="ECO:0000259" key="8">
    <source>
        <dbReference type="PROSITE" id="PS51387"/>
    </source>
</evidence>
<dbReference type="RefSeq" id="WP_165117080.1">
    <property type="nucleotide sequence ID" value="NZ_JAAKZG010000004.1"/>
</dbReference>
<dbReference type="InterPro" id="IPR006094">
    <property type="entry name" value="Oxid_FAD_bind_N"/>
</dbReference>
<accession>A0A7C9VBS6</accession>
<dbReference type="Gene3D" id="3.30.70.2740">
    <property type="match status" value="1"/>
</dbReference>
<dbReference type="Pfam" id="PF01565">
    <property type="entry name" value="FAD_binding_4"/>
    <property type="match status" value="1"/>
</dbReference>
<evidence type="ECO:0000313" key="10">
    <source>
        <dbReference type="Proteomes" id="UP000481252"/>
    </source>
</evidence>
<dbReference type="InterPro" id="IPR004113">
    <property type="entry name" value="FAD-bd_oxidored_4_C"/>
</dbReference>
<protein>
    <recommendedName>
        <fullName evidence="7">D-lactate dehydrogenase (cytochrome)</fullName>
        <ecNumber evidence="7">1.1.2.4</ecNumber>
    </recommendedName>
</protein>
<dbReference type="Gene3D" id="1.10.45.10">
    <property type="entry name" value="Vanillyl-alcohol Oxidase, Chain A, domain 4"/>
    <property type="match status" value="1"/>
</dbReference>
<sequence length="478" mass="50733">MGFHASSNDSGSVGLPQAVADLLAAFLGPRFSISLSDREHHGRGESYHAVQAPDAVCYAETTEEVSRIVRICADHGVAVIPFGAGTSLEGHVSALRGGVSLDLSRMTRIIAVRPEDLDVTIEAGVTRHQLNNYLRDTGLFFPVDPGGESTLGGMAATRASGTNAVRYGTMRENVVSLTAVMADGSVVVTGGRARKSSAGYDLTRLIVGSEGTLGIITELTLRLYGIPEKVSAAICPFITVDEAIATVVGIIQCGIPIARVELMDARTIQATNRYSGLSYKETPTLFMEFHGSTAGVAEQVALTRELAEQNGAFDFESADDPDTRAVLWNARHNVHYAVQAMRPQAKVWSTDVCVPISSLGPCIAETQEDIASASFFISTVGHVGDGNFHLGLVIDPNNPDELAEAEALNSRLVKRAIALGGTCTGEHGVGTGKMKFMELEHGHGVEVMRAIKKALDPKDIMNPGKIIPELRSGGNPEN</sequence>
<dbReference type="SUPFAM" id="SSF56176">
    <property type="entry name" value="FAD-binding/transporter-associated domain-like"/>
    <property type="match status" value="1"/>
</dbReference>
<dbReference type="PANTHER" id="PTHR11748:SF111">
    <property type="entry name" value="D-LACTATE DEHYDROGENASE, MITOCHONDRIAL-RELATED"/>
    <property type="match status" value="1"/>
</dbReference>
<dbReference type="PANTHER" id="PTHR11748">
    <property type="entry name" value="D-LACTATE DEHYDROGENASE"/>
    <property type="match status" value="1"/>
</dbReference>
<keyword evidence="6" id="KW-0560">Oxidoreductase</keyword>
<evidence type="ECO:0000256" key="2">
    <source>
        <dbReference type="ARBA" id="ARBA00008000"/>
    </source>
</evidence>
<dbReference type="InterPro" id="IPR036318">
    <property type="entry name" value="FAD-bd_PCMH-like_sf"/>
</dbReference>
<comment type="similarity">
    <text evidence="2">Belongs to the FAD-binding oxidoreductase/transferase type 4 family.</text>
</comment>
<evidence type="ECO:0000313" key="9">
    <source>
        <dbReference type="EMBL" id="NGN41529.1"/>
    </source>
</evidence>
<dbReference type="InterPro" id="IPR016169">
    <property type="entry name" value="FAD-bd_PCMH_sub2"/>
</dbReference>
<evidence type="ECO:0000256" key="4">
    <source>
        <dbReference type="ARBA" id="ARBA00022827"/>
    </source>
</evidence>
<dbReference type="FunFam" id="3.30.465.10:FF:000016">
    <property type="entry name" value="probable D-lactate dehydrogenase, mitochondrial"/>
    <property type="match status" value="1"/>
</dbReference>
<dbReference type="EC" id="1.1.2.4" evidence="7"/>
<evidence type="ECO:0000256" key="6">
    <source>
        <dbReference type="ARBA" id="ARBA00023002"/>
    </source>
</evidence>
<dbReference type="SUPFAM" id="SSF55103">
    <property type="entry name" value="FAD-linked oxidases, C-terminal domain"/>
    <property type="match status" value="1"/>
</dbReference>
<keyword evidence="5" id="KW-0809">Transit peptide</keyword>
<dbReference type="GO" id="GO:0071949">
    <property type="term" value="F:FAD binding"/>
    <property type="evidence" value="ECO:0007669"/>
    <property type="project" value="InterPro"/>
</dbReference>
<comment type="cofactor">
    <cofactor evidence="1">
        <name>FAD</name>
        <dbReference type="ChEBI" id="CHEBI:57692"/>
    </cofactor>
</comment>
<keyword evidence="10" id="KW-1185">Reference proteome</keyword>
<gene>
    <name evidence="9" type="ORF">G6N74_10655</name>
</gene>
<dbReference type="AlphaFoldDB" id="A0A7C9VBS6"/>
<feature type="domain" description="FAD-binding PCMH-type" evidence="8">
    <location>
        <begin position="49"/>
        <end position="226"/>
    </location>
</feature>
<reference evidence="9 10" key="1">
    <citation type="submission" date="2020-02" db="EMBL/GenBank/DDBJ databases">
        <title>Genome sequence of the type strain CGMCC 1.15528 of Mesorhizobium zhangyense.</title>
        <authorList>
            <person name="Gao J."/>
            <person name="Sun J."/>
        </authorList>
    </citation>
    <scope>NUCLEOTIDE SEQUENCE [LARGE SCALE GENOMIC DNA]</scope>
    <source>
        <strain evidence="9 10">CGMCC 1.15528</strain>
    </source>
</reference>
<dbReference type="Gene3D" id="3.30.465.10">
    <property type="match status" value="1"/>
</dbReference>
<dbReference type="FunFam" id="3.30.43.10:FF:000010">
    <property type="entry name" value="probable D-lactate dehydrogenase, mitochondrial"/>
    <property type="match status" value="1"/>
</dbReference>